<evidence type="ECO:0000313" key="4">
    <source>
        <dbReference type="EMBL" id="KAK8529887.1"/>
    </source>
</evidence>
<dbReference type="InterPro" id="IPR033140">
    <property type="entry name" value="Lipase_GDXG_put_SER_AS"/>
</dbReference>
<dbReference type="PROSITE" id="PS01174">
    <property type="entry name" value="LIPASE_GDXG_SER"/>
    <property type="match status" value="1"/>
</dbReference>
<evidence type="ECO:0000259" key="3">
    <source>
        <dbReference type="Pfam" id="PF07859"/>
    </source>
</evidence>
<dbReference type="Gene3D" id="3.40.50.1820">
    <property type="entry name" value="alpha/beta hydrolase"/>
    <property type="match status" value="1"/>
</dbReference>
<organism evidence="4 5">
    <name type="scientific">Hibiscus sabdariffa</name>
    <name type="common">roselle</name>
    <dbReference type="NCBI Taxonomy" id="183260"/>
    <lineage>
        <taxon>Eukaryota</taxon>
        <taxon>Viridiplantae</taxon>
        <taxon>Streptophyta</taxon>
        <taxon>Embryophyta</taxon>
        <taxon>Tracheophyta</taxon>
        <taxon>Spermatophyta</taxon>
        <taxon>Magnoliopsida</taxon>
        <taxon>eudicotyledons</taxon>
        <taxon>Gunneridae</taxon>
        <taxon>Pentapetalae</taxon>
        <taxon>rosids</taxon>
        <taxon>malvids</taxon>
        <taxon>Malvales</taxon>
        <taxon>Malvaceae</taxon>
        <taxon>Malvoideae</taxon>
        <taxon>Hibiscus</taxon>
    </lineage>
</organism>
<comment type="similarity">
    <text evidence="1">Belongs to the 'GDXG' lipolytic enzyme family.</text>
</comment>
<dbReference type="PANTHER" id="PTHR23024">
    <property type="entry name" value="ARYLACETAMIDE DEACETYLASE"/>
    <property type="match status" value="1"/>
</dbReference>
<evidence type="ECO:0000313" key="5">
    <source>
        <dbReference type="Proteomes" id="UP001472677"/>
    </source>
</evidence>
<dbReference type="Proteomes" id="UP001472677">
    <property type="component" value="Unassembled WGS sequence"/>
</dbReference>
<keyword evidence="5" id="KW-1185">Reference proteome</keyword>
<name>A0ABR2D5H0_9ROSI</name>
<accession>A0ABR2D5H0</accession>
<evidence type="ECO:0000256" key="2">
    <source>
        <dbReference type="PROSITE-ProRule" id="PRU10038"/>
    </source>
</evidence>
<proteinExistence type="inferred from homology"/>
<dbReference type="InterPro" id="IPR029058">
    <property type="entry name" value="AB_hydrolase_fold"/>
</dbReference>
<dbReference type="InterPro" id="IPR050466">
    <property type="entry name" value="Carboxylest/Gibb_receptor"/>
</dbReference>
<comment type="caution">
    <text evidence="4">The sequence shown here is derived from an EMBL/GenBank/DDBJ whole genome shotgun (WGS) entry which is preliminary data.</text>
</comment>
<dbReference type="Pfam" id="PF07859">
    <property type="entry name" value="Abhydrolase_3"/>
    <property type="match status" value="1"/>
</dbReference>
<dbReference type="SUPFAM" id="SSF53474">
    <property type="entry name" value="alpha/beta-Hydrolases"/>
    <property type="match status" value="1"/>
</dbReference>
<gene>
    <name evidence="4" type="ORF">V6N12_060652</name>
</gene>
<dbReference type="PANTHER" id="PTHR23024:SF429">
    <property type="entry name" value="ALPHA_BETA HYDROLASE FOLD PROTEIN"/>
    <property type="match status" value="1"/>
</dbReference>
<dbReference type="EMBL" id="JBBPBM010000036">
    <property type="protein sequence ID" value="KAK8529887.1"/>
    <property type="molecule type" value="Genomic_DNA"/>
</dbReference>
<reference evidence="4 5" key="1">
    <citation type="journal article" date="2024" name="G3 (Bethesda)">
        <title>Genome assembly of Hibiscus sabdariffa L. provides insights into metabolisms of medicinal natural products.</title>
        <authorList>
            <person name="Kim T."/>
        </authorList>
    </citation>
    <scope>NUCLEOTIDE SEQUENCE [LARGE SCALE GENOMIC DNA]</scope>
    <source>
        <strain evidence="4">TK-2024</strain>
        <tissue evidence="4">Old leaves</tissue>
    </source>
</reference>
<dbReference type="InterPro" id="IPR013094">
    <property type="entry name" value="AB_hydrolase_3"/>
</dbReference>
<feature type="domain" description="Alpha/beta hydrolase fold-3" evidence="3">
    <location>
        <begin position="77"/>
        <end position="289"/>
    </location>
</feature>
<protein>
    <recommendedName>
        <fullName evidence="3">Alpha/beta hydrolase fold-3 domain-containing protein</fullName>
    </recommendedName>
</protein>
<evidence type="ECO:0000256" key="1">
    <source>
        <dbReference type="ARBA" id="ARBA00010515"/>
    </source>
</evidence>
<feature type="active site" evidence="2">
    <location>
        <position position="165"/>
    </location>
</feature>
<sequence>MASNNSSEIAREFFPSFPMFRVYKDGRVERLRRTETVPPCDNSLAGVRSKDTPFSTLSSARIFLPETADPTAKLPLLIYFHGGAFCIESPFSPTYHNYLTSLVDKTNVIAVSVEYRKAPEHNLPIAYDDAWTAVKWVASHAKRDGPEPWLNERADFERVFLAGDSAGANIAHNMIIKASTATADELMGLKFVGLLLLNPYFMGHERDESDELIEFIFPTSSGSNDPRLNPGCAMDELAAGLVCKRVLVCVSETDFMRERGVAYHETVKKSGWDGEMEMLEIQGEGHVFFLSEPDSEKAVDLMNRVSSFLNR</sequence>